<accession>A0A915L4K2</accession>
<sequence>MALQRILQCLTHTRAPNYPATEERKAIIREIYCEYQMEMDKRAKEKKRKDAMMLTKPAVPPKYQMTPALIISMTTAATTQPSVIGIQTLLGAAQRALAPRAPTTSQRLQMSPPGILKVSKTRTKVLPKVGRSVEVQKTQAVKEEDCRKNELNALIQSKRQLPMTSSNRLRRFTSKRGGVLWGELTYL</sequence>
<protein>
    <submittedName>
        <fullName evidence="2">Uncharacterized protein</fullName>
    </submittedName>
</protein>
<evidence type="ECO:0000313" key="1">
    <source>
        <dbReference type="Proteomes" id="UP000887565"/>
    </source>
</evidence>
<proteinExistence type="predicted"/>
<dbReference type="WBParaSite" id="nRc.2.0.1.t45682-RA">
    <property type="protein sequence ID" value="nRc.2.0.1.t45682-RA"/>
    <property type="gene ID" value="nRc.2.0.1.g45682"/>
</dbReference>
<organism evidence="1 2">
    <name type="scientific">Romanomermis culicivorax</name>
    <name type="common">Nematode worm</name>
    <dbReference type="NCBI Taxonomy" id="13658"/>
    <lineage>
        <taxon>Eukaryota</taxon>
        <taxon>Metazoa</taxon>
        <taxon>Ecdysozoa</taxon>
        <taxon>Nematoda</taxon>
        <taxon>Enoplea</taxon>
        <taxon>Dorylaimia</taxon>
        <taxon>Mermithida</taxon>
        <taxon>Mermithoidea</taxon>
        <taxon>Mermithidae</taxon>
        <taxon>Romanomermis</taxon>
    </lineage>
</organism>
<evidence type="ECO:0000313" key="2">
    <source>
        <dbReference type="WBParaSite" id="nRc.2.0.1.t45682-RA"/>
    </source>
</evidence>
<keyword evidence="1" id="KW-1185">Reference proteome</keyword>
<dbReference type="Proteomes" id="UP000887565">
    <property type="component" value="Unplaced"/>
</dbReference>
<dbReference type="AlphaFoldDB" id="A0A915L4K2"/>
<name>A0A915L4K2_ROMCU</name>
<reference evidence="2" key="1">
    <citation type="submission" date="2022-11" db="UniProtKB">
        <authorList>
            <consortium name="WormBaseParasite"/>
        </authorList>
    </citation>
    <scope>IDENTIFICATION</scope>
</reference>